<proteinExistence type="predicted"/>
<sequence length="70" mass="8218">MLWFDGCRLYRKDIHISYINVVMAMLMDYSVNDARDSTHIGVETVCALHSHFEEVEERLAIEFRQIVENG</sequence>
<evidence type="ECO:0000313" key="2">
    <source>
        <dbReference type="Proteomes" id="UP000033618"/>
    </source>
</evidence>
<organism evidence="1 2">
    <name type="scientific">Robbsia andropogonis</name>
    <dbReference type="NCBI Taxonomy" id="28092"/>
    <lineage>
        <taxon>Bacteria</taxon>
        <taxon>Pseudomonadati</taxon>
        <taxon>Pseudomonadota</taxon>
        <taxon>Betaproteobacteria</taxon>
        <taxon>Burkholderiales</taxon>
        <taxon>Burkholderiaceae</taxon>
        <taxon>Robbsia</taxon>
    </lineage>
</organism>
<keyword evidence="2" id="KW-1185">Reference proteome</keyword>
<protein>
    <submittedName>
        <fullName evidence="1">Uncharacterized protein</fullName>
    </submittedName>
</protein>
<gene>
    <name evidence="1" type="ORF">WM40_05525</name>
</gene>
<dbReference type="Proteomes" id="UP000033618">
    <property type="component" value="Unassembled WGS sequence"/>
</dbReference>
<reference evidence="1 2" key="1">
    <citation type="submission" date="2015-03" db="EMBL/GenBank/DDBJ databases">
        <title>Draft Genome Sequence of Burkholderia andropogonis type strain ICMP2807, isolated from Sorghum bicolor.</title>
        <authorList>
            <person name="Lopes-Santos L."/>
            <person name="Castro D.B."/>
            <person name="Ottoboni L.M."/>
            <person name="Park D."/>
            <person name="Weirc B.S."/>
            <person name="Destefano S.A."/>
        </authorList>
    </citation>
    <scope>NUCLEOTIDE SEQUENCE [LARGE SCALE GENOMIC DNA]</scope>
    <source>
        <strain evidence="1 2">ICMP2807</strain>
    </source>
</reference>
<dbReference type="PATRIC" id="fig|28092.6.peg.1318"/>
<comment type="caution">
    <text evidence="1">The sequence shown here is derived from an EMBL/GenBank/DDBJ whole genome shotgun (WGS) entry which is preliminary data.</text>
</comment>
<accession>A0A0F5K361</accession>
<dbReference type="AlphaFoldDB" id="A0A0F5K361"/>
<name>A0A0F5K361_9BURK</name>
<evidence type="ECO:0000313" key="1">
    <source>
        <dbReference type="EMBL" id="KKB64385.1"/>
    </source>
</evidence>
<dbReference type="EMBL" id="LAQU01000004">
    <property type="protein sequence ID" value="KKB64385.1"/>
    <property type="molecule type" value="Genomic_DNA"/>
</dbReference>